<accession>I0UU02</accession>
<comment type="caution">
    <text evidence="3">The sequence shown here is derived from an EMBL/GenBank/DDBJ whole genome shotgun (WGS) entry which is preliminary data.</text>
</comment>
<dbReference type="PANTHER" id="PTHR32305">
    <property type="match status" value="1"/>
</dbReference>
<dbReference type="Pfam" id="PF03527">
    <property type="entry name" value="RHS"/>
    <property type="match status" value="1"/>
</dbReference>
<dbReference type="AlphaFoldDB" id="I0UU02"/>
<protein>
    <submittedName>
        <fullName evidence="3">RHS protein</fullName>
    </submittedName>
</protein>
<feature type="region of interest" description="Disordered" evidence="1">
    <location>
        <begin position="1"/>
        <end position="36"/>
    </location>
</feature>
<dbReference type="EMBL" id="AJJQ01000024">
    <property type="protein sequence ID" value="EID51355.1"/>
    <property type="molecule type" value="Genomic_DNA"/>
</dbReference>
<reference evidence="3" key="1">
    <citation type="submission" date="2012-03" db="EMBL/GenBank/DDBJ databases">
        <authorList>
            <person name="Durkin A.S."/>
            <person name="McCorrison J."/>
            <person name="Torralba M."/>
            <person name="Gillis M."/>
            <person name="Methe B."/>
            <person name="Sutton G."/>
            <person name="Nelson K.E."/>
        </authorList>
    </citation>
    <scope>NUCLEOTIDE SEQUENCE [LARGE SCALE GENOMIC DNA]</scope>
    <source>
        <strain evidence="3">F0474</strain>
    </source>
</reference>
<proteinExistence type="predicted"/>
<dbReference type="NCBIfam" id="TIGR03696">
    <property type="entry name" value="Rhs_assc_core"/>
    <property type="match status" value="1"/>
</dbReference>
<evidence type="ECO:0000259" key="2">
    <source>
        <dbReference type="Pfam" id="PF03527"/>
    </source>
</evidence>
<evidence type="ECO:0000313" key="4">
    <source>
        <dbReference type="Proteomes" id="UP000004863"/>
    </source>
</evidence>
<dbReference type="InterPro" id="IPR001826">
    <property type="entry name" value="RHS"/>
</dbReference>
<evidence type="ECO:0000256" key="1">
    <source>
        <dbReference type="SAM" id="MobiDB-lite"/>
    </source>
</evidence>
<sequence>MKIFRRPFPIRLPLPDSTTTKTASSSPSTNGKCRLKKRTPETACPIPTGAMRSTTCCTCPLPKPSATTTISTATVPPPPCPTADRSTIYTDPDSYEPLAQIRDWTTEDGESRQQTRYFHCDHIGIPKEMTDKDGNLLWFGNYTGWGRLKEETKVKDSAYQPFRLQNQYADRETGLHYNFSRHYDPDVGRFVSQDPIGLWGGDNLYRFAPNTQSWVDFLGLFTLEQLLTVGIGPFAEESIPARGPERNFTQEEREKLNKIGVCHTCGATDPGTKTGNFAGDHQPNTGLRRAKELGIHPRDHYLCLLKSTRRNSKL</sequence>
<feature type="compositionally biased region" description="Low complexity" evidence="1">
    <location>
        <begin position="6"/>
        <end position="29"/>
    </location>
</feature>
<organism evidence="3 4">
    <name type="scientific">Rothia aeria F0474</name>
    <dbReference type="NCBI Taxonomy" id="1125724"/>
    <lineage>
        <taxon>Bacteria</taxon>
        <taxon>Bacillati</taxon>
        <taxon>Actinomycetota</taxon>
        <taxon>Actinomycetes</taxon>
        <taxon>Micrococcales</taxon>
        <taxon>Micrococcaceae</taxon>
        <taxon>Rothia</taxon>
    </lineage>
</organism>
<dbReference type="PATRIC" id="fig|1125724.3.peg.947"/>
<dbReference type="Gene3D" id="2.180.10.10">
    <property type="entry name" value="RHS repeat-associated core"/>
    <property type="match status" value="1"/>
</dbReference>
<gene>
    <name evidence="3" type="ORF">HMPREF1324_1218</name>
</gene>
<dbReference type="InterPro" id="IPR050708">
    <property type="entry name" value="T6SS_VgrG/RHS"/>
</dbReference>
<dbReference type="PANTHER" id="PTHR32305:SF15">
    <property type="entry name" value="PROTEIN RHSA-RELATED"/>
    <property type="match status" value="1"/>
</dbReference>
<dbReference type="Proteomes" id="UP000004863">
    <property type="component" value="Unassembled WGS sequence"/>
</dbReference>
<dbReference type="PRINTS" id="PR00394">
    <property type="entry name" value="RHSPROTEIN"/>
</dbReference>
<evidence type="ECO:0000313" key="3">
    <source>
        <dbReference type="EMBL" id="EID51355.1"/>
    </source>
</evidence>
<feature type="domain" description="RHS protein conserved region" evidence="2">
    <location>
        <begin position="117"/>
        <end position="151"/>
    </location>
</feature>
<keyword evidence="4" id="KW-1185">Reference proteome</keyword>
<dbReference type="InterPro" id="IPR022385">
    <property type="entry name" value="Rhs_assc_core"/>
</dbReference>
<name>I0UU02_9MICC</name>